<protein>
    <submittedName>
        <fullName evidence="2">N-acetyltransferase</fullName>
    </submittedName>
</protein>
<dbReference type="SUPFAM" id="SSF55729">
    <property type="entry name" value="Acyl-CoA N-acyltransferases (Nat)"/>
    <property type="match status" value="1"/>
</dbReference>
<dbReference type="PROSITE" id="PS51186">
    <property type="entry name" value="GNAT"/>
    <property type="match status" value="1"/>
</dbReference>
<evidence type="ECO:0000313" key="2">
    <source>
        <dbReference type="EMBL" id="RJT43226.1"/>
    </source>
</evidence>
<dbReference type="RefSeq" id="WP_120133449.1">
    <property type="nucleotide sequence ID" value="NZ_RAHH01000016.1"/>
</dbReference>
<dbReference type="Proteomes" id="UP000284908">
    <property type="component" value="Unassembled WGS sequence"/>
</dbReference>
<accession>A0A419N782</accession>
<evidence type="ECO:0000259" key="1">
    <source>
        <dbReference type="PROSITE" id="PS51186"/>
    </source>
</evidence>
<keyword evidence="3" id="KW-1185">Reference proteome</keyword>
<dbReference type="Gene3D" id="3.40.630.30">
    <property type="match status" value="1"/>
</dbReference>
<dbReference type="InterPro" id="IPR016181">
    <property type="entry name" value="Acyl_CoA_acyltransferase"/>
</dbReference>
<gene>
    <name evidence="2" type="ORF">D6C13_14555</name>
</gene>
<name>A0A419N782_9GAMM</name>
<dbReference type="Pfam" id="PF13302">
    <property type="entry name" value="Acetyltransf_3"/>
    <property type="match status" value="1"/>
</dbReference>
<dbReference type="GO" id="GO:0016747">
    <property type="term" value="F:acyltransferase activity, transferring groups other than amino-acyl groups"/>
    <property type="evidence" value="ECO:0007669"/>
    <property type="project" value="InterPro"/>
</dbReference>
<comment type="caution">
    <text evidence="2">The sequence shown here is derived from an EMBL/GenBank/DDBJ whole genome shotgun (WGS) entry which is preliminary data.</text>
</comment>
<dbReference type="AlphaFoldDB" id="A0A419N782"/>
<dbReference type="OrthoDB" id="9801656at2"/>
<dbReference type="PANTHER" id="PTHR43792">
    <property type="entry name" value="GNAT FAMILY, PUTATIVE (AFU_ORTHOLOGUE AFUA_3G00765)-RELATED-RELATED"/>
    <property type="match status" value="1"/>
</dbReference>
<dbReference type="PANTHER" id="PTHR43792:SF1">
    <property type="entry name" value="N-ACETYLTRANSFERASE DOMAIN-CONTAINING PROTEIN"/>
    <property type="match status" value="1"/>
</dbReference>
<dbReference type="InterPro" id="IPR000182">
    <property type="entry name" value="GNAT_dom"/>
</dbReference>
<sequence length="189" mass="21499">MEAFTVPVAVPPLNITTPRLILRQWQDADADPFAAMVADPQVMEFFPSTMTREKSDEMLMRCQNLINERGWGIWAVELRDTGEFIGFVGLHTPGYDLPFVPCVEIAWRLKVDAWGQGFCTEAARAVMDAGFTQLGLEEIVAYTALPNVRSQAVMKKLGMVCDPQENFMHPMLEEGHWLREHCLYRLPRP</sequence>
<proteinExistence type="predicted"/>
<reference evidence="2 3" key="1">
    <citation type="submission" date="2018-09" db="EMBL/GenBank/DDBJ databases">
        <authorList>
            <person name="Le Fleche-Mateos A."/>
        </authorList>
    </citation>
    <scope>NUCLEOTIDE SEQUENCE [LARGE SCALE GENOMIC DNA]</scope>
    <source>
        <strain evidence="2 3">DSM 27399</strain>
    </source>
</reference>
<evidence type="ECO:0000313" key="3">
    <source>
        <dbReference type="Proteomes" id="UP000284908"/>
    </source>
</evidence>
<dbReference type="EMBL" id="RAHH01000016">
    <property type="protein sequence ID" value="RJT43226.1"/>
    <property type="molecule type" value="Genomic_DNA"/>
</dbReference>
<feature type="domain" description="N-acetyltransferase" evidence="1">
    <location>
        <begin position="20"/>
        <end position="189"/>
    </location>
</feature>
<organism evidence="2 3">
    <name type="scientific">Rahnella woolbedingensis</name>
    <dbReference type="NCBI Taxonomy" id="1510574"/>
    <lineage>
        <taxon>Bacteria</taxon>
        <taxon>Pseudomonadati</taxon>
        <taxon>Pseudomonadota</taxon>
        <taxon>Gammaproteobacteria</taxon>
        <taxon>Enterobacterales</taxon>
        <taxon>Yersiniaceae</taxon>
        <taxon>Rahnella</taxon>
    </lineage>
</organism>
<keyword evidence="2" id="KW-0808">Transferase</keyword>
<dbReference type="InterPro" id="IPR051531">
    <property type="entry name" value="N-acetyltransferase"/>
</dbReference>